<dbReference type="InterPro" id="IPR007332">
    <property type="entry name" value="DUF411"/>
</dbReference>
<reference evidence="2 3" key="1">
    <citation type="submission" date="2012-09" db="EMBL/GenBank/DDBJ databases">
        <title>Genome Sequence of alkane-degrading Bacterium Alcanivorax sp. 19-m-6.</title>
        <authorList>
            <person name="Lai Q."/>
            <person name="Shao Z."/>
        </authorList>
    </citation>
    <scope>NUCLEOTIDE SEQUENCE [LARGE SCALE GENOMIC DNA]</scope>
    <source>
        <strain evidence="2 3">19-m-6</strain>
    </source>
</reference>
<feature type="signal peptide" evidence="1">
    <location>
        <begin position="1"/>
        <end position="22"/>
    </location>
</feature>
<gene>
    <name evidence="2" type="ORF">Y5S_03189</name>
</gene>
<dbReference type="AlphaFoldDB" id="A0A095TM91"/>
<protein>
    <submittedName>
        <fullName evidence="2">Metal-binding protein</fullName>
    </submittedName>
</protein>
<organism evidence="2 3">
    <name type="scientific">Alcanivorax nanhaiticus</name>
    <dbReference type="NCBI Taxonomy" id="1177154"/>
    <lineage>
        <taxon>Bacteria</taxon>
        <taxon>Pseudomonadati</taxon>
        <taxon>Pseudomonadota</taxon>
        <taxon>Gammaproteobacteria</taxon>
        <taxon>Oceanospirillales</taxon>
        <taxon>Alcanivoracaceae</taxon>
        <taxon>Alcanivorax</taxon>
    </lineage>
</organism>
<dbReference type="RefSeq" id="WP_231552720.1">
    <property type="nucleotide sequence ID" value="NZ_ARXV01000016.1"/>
</dbReference>
<dbReference type="EMBL" id="ARXV01000016">
    <property type="protein sequence ID" value="KGD63553.1"/>
    <property type="molecule type" value="Genomic_DNA"/>
</dbReference>
<feature type="chain" id="PRO_5001918728" evidence="1">
    <location>
        <begin position="23"/>
        <end position="165"/>
    </location>
</feature>
<dbReference type="SUPFAM" id="SSF52833">
    <property type="entry name" value="Thioredoxin-like"/>
    <property type="match status" value="1"/>
</dbReference>
<accession>A0A095TM91</accession>
<dbReference type="PATRIC" id="fig|1177154.3.peg.3231"/>
<dbReference type="PROSITE" id="PS51257">
    <property type="entry name" value="PROKAR_LIPOPROTEIN"/>
    <property type="match status" value="1"/>
</dbReference>
<dbReference type="Pfam" id="PF04214">
    <property type="entry name" value="DUF411"/>
    <property type="match status" value="1"/>
</dbReference>
<proteinExistence type="predicted"/>
<evidence type="ECO:0000313" key="3">
    <source>
        <dbReference type="Proteomes" id="UP000029444"/>
    </source>
</evidence>
<dbReference type="InterPro" id="IPR036249">
    <property type="entry name" value="Thioredoxin-like_sf"/>
</dbReference>
<dbReference type="eggNOG" id="COG3019">
    <property type="taxonomic scope" value="Bacteria"/>
</dbReference>
<dbReference type="Proteomes" id="UP000029444">
    <property type="component" value="Unassembled WGS sequence"/>
</dbReference>
<name>A0A095TM91_9GAMM</name>
<keyword evidence="3" id="KW-1185">Reference proteome</keyword>
<keyword evidence="1" id="KW-0732">Signal</keyword>
<evidence type="ECO:0000313" key="2">
    <source>
        <dbReference type="EMBL" id="KGD63553.1"/>
    </source>
</evidence>
<evidence type="ECO:0000256" key="1">
    <source>
        <dbReference type="SAM" id="SignalP"/>
    </source>
</evidence>
<comment type="caution">
    <text evidence="2">The sequence shown here is derived from an EMBL/GenBank/DDBJ whole genome shotgun (WGS) entry which is preliminary data.</text>
</comment>
<sequence length="165" mass="17525">MKKILIILSALLIVACGEDAPAKPETNATETPTTQSTASSKILEVYKSPTCGCCGAWVDHMKENGYTVKVHETDNMQPIKEKAGILPGGGSCHTAFIDGYVIEGHVPASDVDRLLAERPQGKGLTVPGMPVGSPGMEMGDRVDAYDVLLFDEDGMAVFSHHPGNQ</sequence>
<dbReference type="STRING" id="1177154.Y5S_03189"/>